<dbReference type="InterPro" id="IPR029495">
    <property type="entry name" value="NACHT-assoc"/>
</dbReference>
<evidence type="ECO:0000256" key="2">
    <source>
        <dbReference type="ARBA" id="ARBA00022737"/>
    </source>
</evidence>
<keyword evidence="1" id="KW-0433">Leucine-rich repeat</keyword>
<dbReference type="Gene3D" id="3.40.50.300">
    <property type="entry name" value="P-loop containing nucleotide triphosphate hydrolases"/>
    <property type="match status" value="1"/>
</dbReference>
<evidence type="ECO:0000256" key="5">
    <source>
        <dbReference type="SAM" id="MobiDB-lite"/>
    </source>
</evidence>
<reference evidence="7" key="3">
    <citation type="submission" date="2025-09" db="UniProtKB">
        <authorList>
            <consortium name="Ensembl"/>
        </authorList>
    </citation>
    <scope>IDENTIFICATION</scope>
</reference>
<evidence type="ECO:0000256" key="3">
    <source>
        <dbReference type="ARBA" id="ARBA00022741"/>
    </source>
</evidence>
<dbReference type="InterPro" id="IPR027417">
    <property type="entry name" value="P-loop_NTPase"/>
</dbReference>
<dbReference type="InterPro" id="IPR041075">
    <property type="entry name" value="NOD1/2_WH"/>
</dbReference>
<evidence type="ECO:0000256" key="1">
    <source>
        <dbReference type="ARBA" id="ARBA00022614"/>
    </source>
</evidence>
<sequence length="573" mass="65775">MKSNRFMDHPIAFKDVGPSVDASSHQQRGKSPEPRCLSMKSDWSKDAGINFKDGHRSNDPEEDQESSEVPTGPSAQQHQTHLDSIFMLLEENILTFVKNELKKMQKVVSSDYPECLEKEDEEELDEEQRRSREAFVKISVHFLRRMKQEELAERLQSRLLPTDCQRELKSNLKKKFQFVFEGIAKAGYPTLLNEIYTELYITEGGTAEVNEEHEVRQIETASRRPARPETTIKLEDLLKASAGGEEPIRTVMTKGVAGIGKTVLTQKFTLDWAEDKDHQDIQFTFPFTFRELNVLRGKKFSLMGLVHHFFSETRAAGICRFEKFQVVFIFDGLDECRLPLDFHNNEILTDVTESASVDVLLTNLIRGKLLPSARLWITTRPAAANQIPPECVGMVTEVRGFTDPQKEEHFRKRFRDKKQASRIISHIKTSRSLHIMCHIPVFCWITATVLEEVLKTREGGELPKTLTEMYIHFLVVQSKVKKVKYDGGAETDPHWSPESRKMIESLGKLAFDQLQIGNLIFYESDLTECGIDIRAASVYSGVFTQIFREERGLYQDKVFCFVHLSVQEFLVSI</sequence>
<dbReference type="Pfam" id="PF17779">
    <property type="entry name" value="WHD_NOD2"/>
    <property type="match status" value="1"/>
</dbReference>
<feature type="compositionally biased region" description="Basic and acidic residues" evidence="5">
    <location>
        <begin position="1"/>
        <end position="12"/>
    </location>
</feature>
<dbReference type="PROSITE" id="PS50837">
    <property type="entry name" value="NACHT"/>
    <property type="match status" value="1"/>
</dbReference>
<feature type="compositionally biased region" description="Polar residues" evidence="5">
    <location>
        <begin position="67"/>
        <end position="79"/>
    </location>
</feature>
<dbReference type="Pfam" id="PF14484">
    <property type="entry name" value="FISNA"/>
    <property type="match status" value="1"/>
</dbReference>
<dbReference type="FunFam" id="3.40.50.300:FF:001524">
    <property type="entry name" value="Si:dkey-126g1.7"/>
    <property type="match status" value="1"/>
</dbReference>
<keyword evidence="8" id="KW-1185">Reference proteome</keyword>
<keyword evidence="2" id="KW-0677">Repeat</keyword>
<dbReference type="SMART" id="SM01288">
    <property type="entry name" value="FISNA"/>
    <property type="match status" value="1"/>
</dbReference>
<evidence type="ECO:0000259" key="6">
    <source>
        <dbReference type="PROSITE" id="PS50837"/>
    </source>
</evidence>
<dbReference type="AlphaFoldDB" id="A0AAQ4NNV6"/>
<name>A0AAQ4NNV6_GASAC</name>
<reference evidence="7 8" key="1">
    <citation type="journal article" date="2021" name="G3 (Bethesda)">
        <title>Improved contiguity of the threespine stickleback genome using long-read sequencing.</title>
        <authorList>
            <person name="Nath S."/>
            <person name="Shaw D.E."/>
            <person name="White M.A."/>
        </authorList>
    </citation>
    <scope>NUCLEOTIDE SEQUENCE [LARGE SCALE GENOMIC DNA]</scope>
    <source>
        <strain evidence="7 8">Lake Benthic</strain>
    </source>
</reference>
<dbReference type="GO" id="GO:0005524">
    <property type="term" value="F:ATP binding"/>
    <property type="evidence" value="ECO:0007669"/>
    <property type="project" value="UniProtKB-KW"/>
</dbReference>
<evidence type="ECO:0000256" key="4">
    <source>
        <dbReference type="ARBA" id="ARBA00022840"/>
    </source>
</evidence>
<dbReference type="InterPro" id="IPR051261">
    <property type="entry name" value="NLR"/>
</dbReference>
<protein>
    <recommendedName>
        <fullName evidence="6">NACHT domain-containing protein</fullName>
    </recommendedName>
</protein>
<keyword evidence="3" id="KW-0547">Nucleotide-binding</keyword>
<dbReference type="GeneTree" id="ENSGT01120000271898"/>
<organism evidence="7 8">
    <name type="scientific">Gasterosteus aculeatus aculeatus</name>
    <name type="common">three-spined stickleback</name>
    <dbReference type="NCBI Taxonomy" id="481459"/>
    <lineage>
        <taxon>Eukaryota</taxon>
        <taxon>Metazoa</taxon>
        <taxon>Chordata</taxon>
        <taxon>Craniata</taxon>
        <taxon>Vertebrata</taxon>
        <taxon>Euteleostomi</taxon>
        <taxon>Actinopterygii</taxon>
        <taxon>Neopterygii</taxon>
        <taxon>Teleostei</taxon>
        <taxon>Neoteleostei</taxon>
        <taxon>Acanthomorphata</taxon>
        <taxon>Eupercaria</taxon>
        <taxon>Perciformes</taxon>
        <taxon>Cottioidei</taxon>
        <taxon>Gasterosteales</taxon>
        <taxon>Gasterosteidae</taxon>
        <taxon>Gasterosteus</taxon>
    </lineage>
</organism>
<accession>A0AAQ4NNV6</accession>
<dbReference type="PANTHER" id="PTHR24106">
    <property type="entry name" value="NACHT, LRR AND CARD DOMAINS-CONTAINING"/>
    <property type="match status" value="1"/>
</dbReference>
<dbReference type="Proteomes" id="UP000007635">
    <property type="component" value="Chromosome XXI"/>
</dbReference>
<keyword evidence="4" id="KW-0067">ATP-binding</keyword>
<dbReference type="InterPro" id="IPR007111">
    <property type="entry name" value="NACHT_NTPase"/>
</dbReference>
<feature type="domain" description="NACHT" evidence="6">
    <location>
        <begin position="249"/>
        <end position="383"/>
    </location>
</feature>
<feature type="region of interest" description="Disordered" evidence="5">
    <location>
        <begin position="1"/>
        <end position="79"/>
    </location>
</feature>
<evidence type="ECO:0000313" key="7">
    <source>
        <dbReference type="Ensembl" id="ENSGACP00000028066.1"/>
    </source>
</evidence>
<dbReference type="Ensembl" id="ENSGACT00000081770.1">
    <property type="protein sequence ID" value="ENSGACP00000028066.1"/>
    <property type="gene ID" value="ENSGACG00000001399.2"/>
</dbReference>
<reference evidence="7" key="2">
    <citation type="submission" date="2025-08" db="UniProtKB">
        <authorList>
            <consortium name="Ensembl"/>
        </authorList>
    </citation>
    <scope>IDENTIFICATION</scope>
</reference>
<evidence type="ECO:0000313" key="8">
    <source>
        <dbReference type="Proteomes" id="UP000007635"/>
    </source>
</evidence>
<dbReference type="Pfam" id="PF05729">
    <property type="entry name" value="NACHT"/>
    <property type="match status" value="1"/>
</dbReference>
<proteinExistence type="predicted"/>